<evidence type="ECO:0000313" key="2">
    <source>
        <dbReference type="Proteomes" id="UP000294902"/>
    </source>
</evidence>
<dbReference type="RefSeq" id="WP_132250732.1">
    <property type="nucleotide sequence ID" value="NZ_SMAL01000002.1"/>
</dbReference>
<dbReference type="EMBL" id="SMAL01000002">
    <property type="protein sequence ID" value="TCT16380.1"/>
    <property type="molecule type" value="Genomic_DNA"/>
</dbReference>
<dbReference type="Proteomes" id="UP000294902">
    <property type="component" value="Unassembled WGS sequence"/>
</dbReference>
<gene>
    <name evidence="1" type="ORF">EDC18_102399</name>
</gene>
<organism evidence="1 2">
    <name type="scientific">Natranaerovirga pectinivora</name>
    <dbReference type="NCBI Taxonomy" id="682400"/>
    <lineage>
        <taxon>Bacteria</taxon>
        <taxon>Bacillati</taxon>
        <taxon>Bacillota</taxon>
        <taxon>Clostridia</taxon>
        <taxon>Lachnospirales</taxon>
        <taxon>Natranaerovirgaceae</taxon>
        <taxon>Natranaerovirga</taxon>
    </lineage>
</organism>
<comment type="caution">
    <text evidence="1">The sequence shown here is derived from an EMBL/GenBank/DDBJ whole genome shotgun (WGS) entry which is preliminary data.</text>
</comment>
<evidence type="ECO:0000313" key="1">
    <source>
        <dbReference type="EMBL" id="TCT16380.1"/>
    </source>
</evidence>
<name>A0A4R3MP82_9FIRM</name>
<keyword evidence="2" id="KW-1185">Reference proteome</keyword>
<reference evidence="1 2" key="1">
    <citation type="submission" date="2019-03" db="EMBL/GenBank/DDBJ databases">
        <title>Genomic Encyclopedia of Type Strains, Phase IV (KMG-IV): sequencing the most valuable type-strain genomes for metagenomic binning, comparative biology and taxonomic classification.</title>
        <authorList>
            <person name="Goeker M."/>
        </authorList>
    </citation>
    <scope>NUCLEOTIDE SEQUENCE [LARGE SCALE GENOMIC DNA]</scope>
    <source>
        <strain evidence="1 2">DSM 24629</strain>
    </source>
</reference>
<sequence length="74" mass="8740">MKLYDTNVIAHLKLMDIQELEVGLETNTNKVYYLFPDVRVDLPNRLSHKDTLKFMEICEQIEVMKKSKKIKEVA</sequence>
<dbReference type="AlphaFoldDB" id="A0A4R3MP82"/>
<proteinExistence type="predicted"/>
<accession>A0A4R3MP82</accession>
<protein>
    <submittedName>
        <fullName evidence="1">Uncharacterized protein</fullName>
    </submittedName>
</protein>